<evidence type="ECO:0000313" key="2">
    <source>
        <dbReference type="Proteomes" id="UP000185655"/>
    </source>
</evidence>
<dbReference type="OrthoDB" id="2242529at2"/>
<organism evidence="1 2">
    <name type="scientific">Pseudolactococcus chungangensis CAU 28 = DSM 22330</name>
    <dbReference type="NCBI Taxonomy" id="1122154"/>
    <lineage>
        <taxon>Bacteria</taxon>
        <taxon>Bacillati</taxon>
        <taxon>Bacillota</taxon>
        <taxon>Bacilli</taxon>
        <taxon>Lactobacillales</taxon>
        <taxon>Streptococcaceae</taxon>
        <taxon>Pseudolactococcus</taxon>
    </lineage>
</organism>
<dbReference type="RefSeq" id="WP_031366781.1">
    <property type="nucleotide sequence ID" value="NZ_FPKS01000010.1"/>
</dbReference>
<dbReference type="Proteomes" id="UP000185655">
    <property type="component" value="Unassembled WGS sequence"/>
</dbReference>
<dbReference type="AlphaFoldDB" id="A0A1K2HFN7"/>
<evidence type="ECO:0000313" key="1">
    <source>
        <dbReference type="EMBL" id="SFZ75591.1"/>
    </source>
</evidence>
<proteinExistence type="predicted"/>
<name>A0A1K2HFN7_9LACT</name>
<sequence length="110" mass="12657">MIGRVKSISRFGIFITFLASELSSEERMFFEGMSDTFLLTGLLKWSDVPKGEKIKRNDALIIAVKEIQNDGKIDLTLTQEDFREKYDKILARTGEMLQVLRLQNQKGINQ</sequence>
<protein>
    <recommendedName>
        <fullName evidence="3">S1 motif domain-containing protein</fullName>
    </recommendedName>
</protein>
<evidence type="ECO:0008006" key="3">
    <source>
        <dbReference type="Google" id="ProtNLM"/>
    </source>
</evidence>
<accession>A0A1K2HFN7</accession>
<dbReference type="STRING" id="1122154.SAMN02746068_01641"/>
<gene>
    <name evidence="1" type="ORF">SAMN02746068_01641</name>
</gene>
<reference evidence="1 2" key="1">
    <citation type="submission" date="2016-11" db="EMBL/GenBank/DDBJ databases">
        <authorList>
            <person name="Jaros S."/>
            <person name="Januszkiewicz K."/>
            <person name="Wedrychowicz H."/>
        </authorList>
    </citation>
    <scope>NUCLEOTIDE SEQUENCE [LARGE SCALE GENOMIC DNA]</scope>
    <source>
        <strain evidence="1 2">DSM 22330</strain>
    </source>
</reference>
<dbReference type="EMBL" id="FPKS01000010">
    <property type="protein sequence ID" value="SFZ75591.1"/>
    <property type="molecule type" value="Genomic_DNA"/>
</dbReference>